<dbReference type="SUPFAM" id="SSF52540">
    <property type="entry name" value="P-loop containing nucleoside triphosphate hydrolases"/>
    <property type="match status" value="1"/>
</dbReference>
<keyword evidence="8" id="KW-0067">ATP-binding</keyword>
<evidence type="ECO:0000256" key="8">
    <source>
        <dbReference type="ARBA" id="ARBA00022840"/>
    </source>
</evidence>
<evidence type="ECO:0000256" key="7">
    <source>
        <dbReference type="ARBA" id="ARBA00022741"/>
    </source>
</evidence>
<dbReference type="EMBL" id="JABFTV010000004">
    <property type="protein sequence ID" value="MCE8024451.1"/>
    <property type="molecule type" value="Genomic_DNA"/>
</dbReference>
<evidence type="ECO:0000256" key="4">
    <source>
        <dbReference type="ARBA" id="ARBA00022490"/>
    </source>
</evidence>
<dbReference type="NCBIfam" id="TIGR00150">
    <property type="entry name" value="T6A_YjeE"/>
    <property type="match status" value="1"/>
</dbReference>
<gene>
    <name evidence="11" type="primary">tsaE</name>
    <name evidence="11" type="ORF">HOP59_09925</name>
</gene>
<evidence type="ECO:0000313" key="11">
    <source>
        <dbReference type="EMBL" id="MCE8024451.1"/>
    </source>
</evidence>
<accession>A0ABS9ART6</accession>
<dbReference type="Pfam" id="PF02367">
    <property type="entry name" value="TsaE"/>
    <property type="match status" value="1"/>
</dbReference>
<comment type="subcellular location">
    <subcellularLocation>
        <location evidence="1">Cytoplasm</location>
    </subcellularLocation>
</comment>
<dbReference type="PANTHER" id="PTHR33540">
    <property type="entry name" value="TRNA THREONYLCARBAMOYLADENOSINE BIOSYNTHESIS PROTEIN TSAE"/>
    <property type="match status" value="1"/>
</dbReference>
<protein>
    <recommendedName>
        <fullName evidence="3">tRNA threonylcarbamoyladenosine biosynthesis protein TsaE</fullName>
    </recommendedName>
    <alternativeName>
        <fullName evidence="10">t(6)A37 threonylcarbamoyladenosine biosynthesis protein TsaE</fullName>
    </alternativeName>
</protein>
<comment type="caution">
    <text evidence="11">The sequence shown here is derived from an EMBL/GenBank/DDBJ whole genome shotgun (WGS) entry which is preliminary data.</text>
</comment>
<dbReference type="InterPro" id="IPR027417">
    <property type="entry name" value="P-loop_NTPase"/>
</dbReference>
<keyword evidence="5" id="KW-0819">tRNA processing</keyword>
<evidence type="ECO:0000313" key="12">
    <source>
        <dbReference type="Proteomes" id="UP001320272"/>
    </source>
</evidence>
<reference evidence="11 12" key="1">
    <citation type="journal article" date="2021" name="Front. Microbiol.">
        <title>Aerobic Denitrification and Heterotrophic Sulfur Oxidation in the Genus Halomonas Revealed by Six Novel Species Characterizations and Genome-Based Analysis.</title>
        <authorList>
            <person name="Wang L."/>
            <person name="Shao Z."/>
        </authorList>
    </citation>
    <scope>NUCLEOTIDE SEQUENCE [LARGE SCALE GENOMIC DNA]</scope>
    <source>
        <strain evidence="11 12">MCCC 1A11058</strain>
    </source>
</reference>
<evidence type="ECO:0000256" key="6">
    <source>
        <dbReference type="ARBA" id="ARBA00022723"/>
    </source>
</evidence>
<dbReference type="InterPro" id="IPR003442">
    <property type="entry name" value="T6A_TsaE"/>
</dbReference>
<keyword evidence="6" id="KW-0479">Metal-binding</keyword>
<sequence>MRIRLVDEDRQVVFGQCLGRALQGRGRIYLEGELGAGKTTLTRGILRAYGYTGAVKSPTYTLVEPYELASGRLYHFDLYRLGDPEELEFIGGRDLFAEEALCVVEWPSRGRGWLPLPDVNVTLSLHGAGRQAVLEAHTAHGRAALDVLRQEAALAELISAEERDTP</sequence>
<dbReference type="PANTHER" id="PTHR33540:SF2">
    <property type="entry name" value="TRNA THREONYLCARBAMOYLADENOSINE BIOSYNTHESIS PROTEIN TSAE"/>
    <property type="match status" value="1"/>
</dbReference>
<comment type="similarity">
    <text evidence="2">Belongs to the TsaE family.</text>
</comment>
<dbReference type="Proteomes" id="UP001320272">
    <property type="component" value="Unassembled WGS sequence"/>
</dbReference>
<evidence type="ECO:0000256" key="1">
    <source>
        <dbReference type="ARBA" id="ARBA00004496"/>
    </source>
</evidence>
<organism evidence="11 12">
    <name type="scientific">Billgrantia aerodenitrificans</name>
    <dbReference type="NCBI Taxonomy" id="2733483"/>
    <lineage>
        <taxon>Bacteria</taxon>
        <taxon>Pseudomonadati</taxon>
        <taxon>Pseudomonadota</taxon>
        <taxon>Gammaproteobacteria</taxon>
        <taxon>Oceanospirillales</taxon>
        <taxon>Halomonadaceae</taxon>
        <taxon>Billgrantia</taxon>
    </lineage>
</organism>
<evidence type="ECO:0000256" key="10">
    <source>
        <dbReference type="ARBA" id="ARBA00032441"/>
    </source>
</evidence>
<evidence type="ECO:0000256" key="9">
    <source>
        <dbReference type="ARBA" id="ARBA00022842"/>
    </source>
</evidence>
<evidence type="ECO:0000256" key="3">
    <source>
        <dbReference type="ARBA" id="ARBA00019010"/>
    </source>
</evidence>
<keyword evidence="4" id="KW-0963">Cytoplasm</keyword>
<dbReference type="Gene3D" id="3.40.50.300">
    <property type="entry name" value="P-loop containing nucleotide triphosphate hydrolases"/>
    <property type="match status" value="1"/>
</dbReference>
<proteinExistence type="inferred from homology"/>
<dbReference type="RefSeq" id="WP_010627313.1">
    <property type="nucleotide sequence ID" value="NZ_JABFTV010000004.1"/>
</dbReference>
<name>A0ABS9ART6_9GAMM</name>
<keyword evidence="7" id="KW-0547">Nucleotide-binding</keyword>
<keyword evidence="12" id="KW-1185">Reference proteome</keyword>
<keyword evidence="9" id="KW-0460">Magnesium</keyword>
<evidence type="ECO:0000256" key="5">
    <source>
        <dbReference type="ARBA" id="ARBA00022694"/>
    </source>
</evidence>
<evidence type="ECO:0000256" key="2">
    <source>
        <dbReference type="ARBA" id="ARBA00007599"/>
    </source>
</evidence>